<protein>
    <submittedName>
        <fullName evidence="2">Uncharacterized protein</fullName>
    </submittedName>
</protein>
<organism evidence="2 3">
    <name type="scientific">Leucosporidium creatinivorum</name>
    <dbReference type="NCBI Taxonomy" id="106004"/>
    <lineage>
        <taxon>Eukaryota</taxon>
        <taxon>Fungi</taxon>
        <taxon>Dikarya</taxon>
        <taxon>Basidiomycota</taxon>
        <taxon>Pucciniomycotina</taxon>
        <taxon>Microbotryomycetes</taxon>
        <taxon>Leucosporidiales</taxon>
        <taxon>Leucosporidium</taxon>
    </lineage>
</organism>
<evidence type="ECO:0000313" key="3">
    <source>
        <dbReference type="Proteomes" id="UP000193467"/>
    </source>
</evidence>
<evidence type="ECO:0000256" key="1">
    <source>
        <dbReference type="SAM" id="MobiDB-lite"/>
    </source>
</evidence>
<gene>
    <name evidence="2" type="ORF">BCR35DRAFT_11148</name>
</gene>
<sequence length="142" mass="15641">MSLQRRRIPTTEHRTERLPPSFLPPSALRSSADTRRALLPNSSATDPPIEPPSARPRLRLPRSPLLPVDRLPSLLPLPLPLPLQLPTEQPSLLPLTLPPPSHSTLSPSFPPSGGRSIVDRRAFDVEVGALRSERKKEGGRED</sequence>
<feature type="region of interest" description="Disordered" evidence="1">
    <location>
        <begin position="1"/>
        <end position="117"/>
    </location>
</feature>
<dbReference type="Proteomes" id="UP000193467">
    <property type="component" value="Unassembled WGS sequence"/>
</dbReference>
<dbReference type="EMBL" id="MCGR01000001">
    <property type="protein sequence ID" value="ORY92901.1"/>
    <property type="molecule type" value="Genomic_DNA"/>
</dbReference>
<name>A0A1Y2G4N1_9BASI</name>
<comment type="caution">
    <text evidence="2">The sequence shown here is derived from an EMBL/GenBank/DDBJ whole genome shotgun (WGS) entry which is preliminary data.</text>
</comment>
<dbReference type="InParanoid" id="A0A1Y2G4N1"/>
<feature type="compositionally biased region" description="Low complexity" evidence="1">
    <location>
        <begin position="84"/>
        <end position="95"/>
    </location>
</feature>
<accession>A0A1Y2G4N1</accession>
<feature type="compositionally biased region" description="Low complexity" evidence="1">
    <location>
        <begin position="61"/>
        <end position="74"/>
    </location>
</feature>
<keyword evidence="3" id="KW-1185">Reference proteome</keyword>
<evidence type="ECO:0000313" key="2">
    <source>
        <dbReference type="EMBL" id="ORY92901.1"/>
    </source>
</evidence>
<reference evidence="2 3" key="1">
    <citation type="submission" date="2016-07" db="EMBL/GenBank/DDBJ databases">
        <title>Pervasive Adenine N6-methylation of Active Genes in Fungi.</title>
        <authorList>
            <consortium name="DOE Joint Genome Institute"/>
            <person name="Mondo S.J."/>
            <person name="Dannebaum R.O."/>
            <person name="Kuo R.C."/>
            <person name="Labutti K."/>
            <person name="Haridas S."/>
            <person name="Kuo A."/>
            <person name="Salamov A."/>
            <person name="Ahrendt S.R."/>
            <person name="Lipzen A."/>
            <person name="Sullivan W."/>
            <person name="Andreopoulos W.B."/>
            <person name="Clum A."/>
            <person name="Lindquist E."/>
            <person name="Daum C."/>
            <person name="Ramamoorthy G.K."/>
            <person name="Gryganskyi A."/>
            <person name="Culley D."/>
            <person name="Magnuson J.K."/>
            <person name="James T.Y."/>
            <person name="O'Malley M.A."/>
            <person name="Stajich J.E."/>
            <person name="Spatafora J.W."/>
            <person name="Visel A."/>
            <person name="Grigoriev I.V."/>
        </authorList>
    </citation>
    <scope>NUCLEOTIDE SEQUENCE [LARGE SCALE GENOMIC DNA]</scope>
    <source>
        <strain evidence="2 3">62-1032</strain>
    </source>
</reference>
<dbReference type="AlphaFoldDB" id="A0A1Y2G4N1"/>
<proteinExistence type="predicted"/>